<name>A0A383A878_9ZZZZ</name>
<organism evidence="2">
    <name type="scientific">marine metagenome</name>
    <dbReference type="NCBI Taxonomy" id="408172"/>
    <lineage>
        <taxon>unclassified sequences</taxon>
        <taxon>metagenomes</taxon>
        <taxon>ecological metagenomes</taxon>
    </lineage>
</organism>
<evidence type="ECO:0000313" key="2">
    <source>
        <dbReference type="EMBL" id="SVE03820.1"/>
    </source>
</evidence>
<dbReference type="AlphaFoldDB" id="A0A383A878"/>
<feature type="non-terminal residue" evidence="2">
    <location>
        <position position="35"/>
    </location>
</feature>
<protein>
    <submittedName>
        <fullName evidence="2">Uncharacterized protein</fullName>
    </submittedName>
</protein>
<evidence type="ECO:0000256" key="1">
    <source>
        <dbReference type="SAM" id="MobiDB-lite"/>
    </source>
</evidence>
<dbReference type="EMBL" id="UINC01189919">
    <property type="protein sequence ID" value="SVE03820.1"/>
    <property type="molecule type" value="Genomic_DNA"/>
</dbReference>
<gene>
    <name evidence="2" type="ORF">METZ01_LOCUS456674</name>
</gene>
<reference evidence="2" key="1">
    <citation type="submission" date="2018-05" db="EMBL/GenBank/DDBJ databases">
        <authorList>
            <person name="Lanie J.A."/>
            <person name="Ng W.-L."/>
            <person name="Kazmierczak K.M."/>
            <person name="Andrzejewski T.M."/>
            <person name="Davidsen T.M."/>
            <person name="Wayne K.J."/>
            <person name="Tettelin H."/>
            <person name="Glass J.I."/>
            <person name="Rusch D."/>
            <person name="Podicherti R."/>
            <person name="Tsui H.-C.T."/>
            <person name="Winkler M.E."/>
        </authorList>
    </citation>
    <scope>NUCLEOTIDE SEQUENCE</scope>
</reference>
<proteinExistence type="predicted"/>
<sequence length="35" mass="3986">MSNYKFSRTPIKVPKVQTKHRSINTRIPAPGTDES</sequence>
<accession>A0A383A878</accession>
<feature type="region of interest" description="Disordered" evidence="1">
    <location>
        <begin position="1"/>
        <end position="35"/>
    </location>
</feature>